<dbReference type="InterPro" id="IPR000073">
    <property type="entry name" value="AB_hydrolase_1"/>
</dbReference>
<evidence type="ECO:0000313" key="3">
    <source>
        <dbReference type="EMBL" id="MFC4907530.1"/>
    </source>
</evidence>
<dbReference type="Gene3D" id="3.40.50.1820">
    <property type="entry name" value="alpha/beta hydrolase"/>
    <property type="match status" value="1"/>
</dbReference>
<accession>A0ABV9TW50</accession>
<evidence type="ECO:0000313" key="4">
    <source>
        <dbReference type="Proteomes" id="UP001595872"/>
    </source>
</evidence>
<feature type="chain" id="PRO_5046910613" evidence="1">
    <location>
        <begin position="34"/>
        <end position="346"/>
    </location>
</feature>
<dbReference type="SUPFAM" id="SSF53474">
    <property type="entry name" value="alpha/beta-Hydrolases"/>
    <property type="match status" value="1"/>
</dbReference>
<dbReference type="Proteomes" id="UP001595872">
    <property type="component" value="Unassembled WGS sequence"/>
</dbReference>
<gene>
    <name evidence="3" type="ORF">ACFPCY_09380</name>
</gene>
<reference evidence="4" key="1">
    <citation type="journal article" date="2019" name="Int. J. Syst. Evol. Microbiol.">
        <title>The Global Catalogue of Microorganisms (GCM) 10K type strain sequencing project: providing services to taxonomists for standard genome sequencing and annotation.</title>
        <authorList>
            <consortium name="The Broad Institute Genomics Platform"/>
            <consortium name="The Broad Institute Genome Sequencing Center for Infectious Disease"/>
            <person name="Wu L."/>
            <person name="Ma J."/>
        </authorList>
    </citation>
    <scope>NUCLEOTIDE SEQUENCE [LARGE SCALE GENOMIC DNA]</scope>
    <source>
        <strain evidence="4">KLKA75</strain>
    </source>
</reference>
<dbReference type="Pfam" id="PF12697">
    <property type="entry name" value="Abhydrolase_6"/>
    <property type="match status" value="1"/>
</dbReference>
<keyword evidence="4" id="KW-1185">Reference proteome</keyword>
<dbReference type="RefSeq" id="WP_378253361.1">
    <property type="nucleotide sequence ID" value="NZ_JBHSIT010000002.1"/>
</dbReference>
<keyword evidence="3" id="KW-0378">Hydrolase</keyword>
<dbReference type="GO" id="GO:0016787">
    <property type="term" value="F:hydrolase activity"/>
    <property type="evidence" value="ECO:0007669"/>
    <property type="project" value="UniProtKB-KW"/>
</dbReference>
<evidence type="ECO:0000259" key="2">
    <source>
        <dbReference type="Pfam" id="PF12697"/>
    </source>
</evidence>
<dbReference type="InterPro" id="IPR029058">
    <property type="entry name" value="AB_hydrolase_fold"/>
</dbReference>
<sequence>MTTPARAPRLVRPVLAFAIACGMLAALLPPASARPARATAGPSCTVHRLHVRIADPGPADQTLWGQLCYPGAARPSKVQLLVHGSTYDHLYWDFPAGNGLYSYLRAAVGAGYATFNVDRIGNGASSHPPSSQLDLVAGAVAMHDVVTALRSGALDGHAFTRVAWVGHSYGSFTGMYEMSRYRDVDAAVLTGALHGINPDGGTTIYPAVQDPKFADSGLDSGYVTTKPGIRDFFYYPATTDPQVLATDEETKDVAPLAASPPLPAPMDFTVPVLLVSGMRDKGQCVNVTLYDCTDPASVKASESQYYRPETHLTVRMVPETGHSLALATTAPVTDAIMLGWLQQNLN</sequence>
<name>A0ABV9TW50_9ACTN</name>
<organism evidence="3 4">
    <name type="scientific">Actinomadura gamaensis</name>
    <dbReference type="NCBI Taxonomy" id="1763541"/>
    <lineage>
        <taxon>Bacteria</taxon>
        <taxon>Bacillati</taxon>
        <taxon>Actinomycetota</taxon>
        <taxon>Actinomycetes</taxon>
        <taxon>Streptosporangiales</taxon>
        <taxon>Thermomonosporaceae</taxon>
        <taxon>Actinomadura</taxon>
    </lineage>
</organism>
<comment type="caution">
    <text evidence="3">The sequence shown here is derived from an EMBL/GenBank/DDBJ whole genome shotgun (WGS) entry which is preliminary data.</text>
</comment>
<feature type="signal peptide" evidence="1">
    <location>
        <begin position="1"/>
        <end position="33"/>
    </location>
</feature>
<evidence type="ECO:0000256" key="1">
    <source>
        <dbReference type="SAM" id="SignalP"/>
    </source>
</evidence>
<feature type="domain" description="AB hydrolase-1" evidence="2">
    <location>
        <begin position="80"/>
        <end position="326"/>
    </location>
</feature>
<protein>
    <submittedName>
        <fullName evidence="3">Alpha/beta hydrolase</fullName>
    </submittedName>
</protein>
<proteinExistence type="predicted"/>
<keyword evidence="1" id="KW-0732">Signal</keyword>
<dbReference type="EMBL" id="JBHSIT010000002">
    <property type="protein sequence ID" value="MFC4907530.1"/>
    <property type="molecule type" value="Genomic_DNA"/>
</dbReference>